<dbReference type="InterPro" id="IPR050729">
    <property type="entry name" value="Rho-GAP"/>
</dbReference>
<reference evidence="5 7" key="1">
    <citation type="journal article" date="2014" name="BMC Genomics">
        <title>Genome sequence of Anopheles sinensis provides insight into genetics basis of mosquito competence for malaria parasites.</title>
        <authorList>
            <person name="Zhou D."/>
            <person name="Zhang D."/>
            <person name="Ding G."/>
            <person name="Shi L."/>
            <person name="Hou Q."/>
            <person name="Ye Y."/>
            <person name="Xu Y."/>
            <person name="Zhou H."/>
            <person name="Xiong C."/>
            <person name="Li S."/>
            <person name="Yu J."/>
            <person name="Hong S."/>
            <person name="Yu X."/>
            <person name="Zou P."/>
            <person name="Chen C."/>
            <person name="Chang X."/>
            <person name="Wang W."/>
            <person name="Lv Y."/>
            <person name="Sun Y."/>
            <person name="Ma L."/>
            <person name="Shen B."/>
            <person name="Zhu C."/>
        </authorList>
    </citation>
    <scope>NUCLEOTIDE SEQUENCE [LARGE SCALE GENOMIC DNA]</scope>
</reference>
<dbReference type="AlphaFoldDB" id="A0A084VSE6"/>
<dbReference type="Proteomes" id="UP000030765">
    <property type="component" value="Unassembled WGS sequence"/>
</dbReference>
<keyword evidence="2" id="KW-0175">Coiled coil</keyword>
<feature type="coiled-coil region" evidence="2">
    <location>
        <begin position="66"/>
        <end position="107"/>
    </location>
</feature>
<organism evidence="5">
    <name type="scientific">Anopheles sinensis</name>
    <name type="common">Mosquito</name>
    <dbReference type="NCBI Taxonomy" id="74873"/>
    <lineage>
        <taxon>Eukaryota</taxon>
        <taxon>Metazoa</taxon>
        <taxon>Ecdysozoa</taxon>
        <taxon>Arthropoda</taxon>
        <taxon>Hexapoda</taxon>
        <taxon>Insecta</taxon>
        <taxon>Pterygota</taxon>
        <taxon>Neoptera</taxon>
        <taxon>Endopterygota</taxon>
        <taxon>Diptera</taxon>
        <taxon>Nematocera</taxon>
        <taxon>Culicoidea</taxon>
        <taxon>Culicidae</taxon>
        <taxon>Anophelinae</taxon>
        <taxon>Anopheles</taxon>
    </lineage>
</organism>
<accession>A0A084VSE6</accession>
<dbReference type="InterPro" id="IPR008936">
    <property type="entry name" value="Rho_GTPase_activation_prot"/>
</dbReference>
<gene>
    <name evidence="5" type="ORF">ZHAS_00008418</name>
</gene>
<sequence length="284" mass="32420">MDSYLGLAESKLKPRSVVDAFSNRTGTVKKRPVRAPPPQAPKPRSVSQASTVVDSTAQFHYLLDEHRAVVEKNKRLEMRNSLLEEENTKLKSDIDSLRGAYEELQENLGSGTSRSFDTGKLLVHLKLKRRADKETLEKRNIIKSKSFFVCVREICVRTFRGVSSASGSSDEACFNTYLQHVDMVETLRIPRVIHECVTVLDANEKFMRTTGLYRMSGNHKEIQKLRYAINAGDYKALRKQKSPHEVCGILKLFLRELKDPLIPLEACNRIIPSVWLGSPKWRKY</sequence>
<dbReference type="EMBL" id="KE525044">
    <property type="protein sequence ID" value="KFB40890.1"/>
    <property type="molecule type" value="Genomic_DNA"/>
</dbReference>
<dbReference type="GO" id="GO:0005737">
    <property type="term" value="C:cytoplasm"/>
    <property type="evidence" value="ECO:0007669"/>
    <property type="project" value="TreeGrafter"/>
</dbReference>
<proteinExistence type="predicted"/>
<protein>
    <submittedName>
        <fullName evidence="5">AGAP002415-PA-like protein</fullName>
    </submittedName>
</protein>
<dbReference type="PANTHER" id="PTHR23176">
    <property type="entry name" value="RHO/RAC/CDC GTPASE-ACTIVATING PROTEIN"/>
    <property type="match status" value="1"/>
</dbReference>
<dbReference type="OrthoDB" id="79452at2759"/>
<evidence type="ECO:0000256" key="1">
    <source>
        <dbReference type="ARBA" id="ARBA00022468"/>
    </source>
</evidence>
<keyword evidence="1" id="KW-0343">GTPase activation</keyword>
<name>A0A084VSE6_ANOSI</name>
<dbReference type="EnsemblMetazoa" id="ASIC008418-RA">
    <property type="protein sequence ID" value="ASIC008418-PA"/>
    <property type="gene ID" value="ASIC008418"/>
</dbReference>
<evidence type="ECO:0000313" key="7">
    <source>
        <dbReference type="Proteomes" id="UP000030765"/>
    </source>
</evidence>
<dbReference type="Pfam" id="PF00620">
    <property type="entry name" value="RhoGAP"/>
    <property type="match status" value="1"/>
</dbReference>
<evidence type="ECO:0000256" key="2">
    <source>
        <dbReference type="SAM" id="Coils"/>
    </source>
</evidence>
<evidence type="ECO:0000313" key="6">
    <source>
        <dbReference type="EnsemblMetazoa" id="ASIC008418-PA"/>
    </source>
</evidence>
<dbReference type="VEuPathDB" id="VectorBase:ASIC008418"/>
<dbReference type="PROSITE" id="PS50238">
    <property type="entry name" value="RHOGAP"/>
    <property type="match status" value="1"/>
</dbReference>
<dbReference type="STRING" id="74873.A0A084VSE6"/>
<feature type="region of interest" description="Disordered" evidence="3">
    <location>
        <begin position="21"/>
        <end position="50"/>
    </location>
</feature>
<dbReference type="InterPro" id="IPR000198">
    <property type="entry name" value="RhoGAP_dom"/>
</dbReference>
<evidence type="ECO:0000313" key="5">
    <source>
        <dbReference type="EMBL" id="KFB40890.1"/>
    </source>
</evidence>
<dbReference type="SUPFAM" id="SSF48350">
    <property type="entry name" value="GTPase activation domain, GAP"/>
    <property type="match status" value="1"/>
</dbReference>
<dbReference type="CDD" id="cd00159">
    <property type="entry name" value="RhoGAP"/>
    <property type="match status" value="1"/>
</dbReference>
<keyword evidence="7" id="KW-1185">Reference proteome</keyword>
<reference evidence="6" key="2">
    <citation type="submission" date="2020-05" db="UniProtKB">
        <authorList>
            <consortium name="EnsemblMetazoa"/>
        </authorList>
    </citation>
    <scope>IDENTIFICATION</scope>
</reference>
<evidence type="ECO:0000256" key="3">
    <source>
        <dbReference type="SAM" id="MobiDB-lite"/>
    </source>
</evidence>
<dbReference type="EMBL" id="ATLV01015932">
    <property type="status" value="NOT_ANNOTATED_CDS"/>
    <property type="molecule type" value="Genomic_DNA"/>
</dbReference>
<dbReference type="GO" id="GO:0007165">
    <property type="term" value="P:signal transduction"/>
    <property type="evidence" value="ECO:0007669"/>
    <property type="project" value="InterPro"/>
</dbReference>
<dbReference type="PANTHER" id="PTHR23176:SF129">
    <property type="entry name" value="RHO GTPASE ACTIVATING PROTEIN AT 16F, ISOFORM E-RELATED"/>
    <property type="match status" value="1"/>
</dbReference>
<evidence type="ECO:0000259" key="4">
    <source>
        <dbReference type="PROSITE" id="PS50238"/>
    </source>
</evidence>
<dbReference type="GO" id="GO:0005096">
    <property type="term" value="F:GTPase activator activity"/>
    <property type="evidence" value="ECO:0007669"/>
    <property type="project" value="UniProtKB-KW"/>
</dbReference>
<feature type="domain" description="Rho-GAP" evidence="4">
    <location>
        <begin position="176"/>
        <end position="284"/>
    </location>
</feature>
<dbReference type="Gene3D" id="1.10.555.10">
    <property type="entry name" value="Rho GTPase activation protein"/>
    <property type="match status" value="1"/>
</dbReference>
<dbReference type="OMA" id="CFNTYLQ"/>